<evidence type="ECO:0000256" key="2">
    <source>
        <dbReference type="ARBA" id="ARBA00004922"/>
    </source>
</evidence>
<feature type="transmembrane region" description="Helical" evidence="10">
    <location>
        <begin position="220"/>
        <end position="238"/>
    </location>
</feature>
<evidence type="ECO:0000256" key="4">
    <source>
        <dbReference type="ARBA" id="ARBA00022676"/>
    </source>
</evidence>
<evidence type="ECO:0000313" key="15">
    <source>
        <dbReference type="Proteomes" id="UP000037179"/>
    </source>
</evidence>
<evidence type="ECO:0000256" key="7">
    <source>
        <dbReference type="ARBA" id="ARBA00022989"/>
    </source>
</evidence>
<feature type="region of interest" description="Disordered" evidence="11">
    <location>
        <begin position="1"/>
        <end position="46"/>
    </location>
</feature>
<gene>
    <name evidence="14" type="ORF">NSK11_contig00059-0036</name>
</gene>
<dbReference type="Pfam" id="PF02366">
    <property type="entry name" value="PMT"/>
    <property type="match status" value="1"/>
</dbReference>
<evidence type="ECO:0000256" key="3">
    <source>
        <dbReference type="ARBA" id="ARBA00007222"/>
    </source>
</evidence>
<dbReference type="InterPro" id="IPR003342">
    <property type="entry name" value="ArnT-like_N"/>
</dbReference>
<dbReference type="Proteomes" id="UP000037179">
    <property type="component" value="Unassembled WGS sequence"/>
</dbReference>
<comment type="pathway">
    <text evidence="2 10">Protein modification; protein glycosylation.</text>
</comment>
<feature type="compositionally biased region" description="Low complexity" evidence="11">
    <location>
        <begin position="1"/>
        <end position="13"/>
    </location>
</feature>
<evidence type="ECO:0000313" key="14">
    <source>
        <dbReference type="EMBL" id="GAP29591.1"/>
    </source>
</evidence>
<feature type="transmembrane region" description="Helical" evidence="10">
    <location>
        <begin position="543"/>
        <end position="566"/>
    </location>
</feature>
<dbReference type="GO" id="GO:0004169">
    <property type="term" value="F:dolichyl-phosphate-mannose-protein mannosyltransferase activity"/>
    <property type="evidence" value="ECO:0007669"/>
    <property type="project" value="UniProtKB-UniRule"/>
</dbReference>
<name>A0ABC9YWZ5_9NOCA</name>
<proteinExistence type="inferred from homology"/>
<feature type="transmembrane region" description="Helical" evidence="10">
    <location>
        <begin position="468"/>
        <end position="484"/>
    </location>
</feature>
<keyword evidence="10" id="KW-1003">Cell membrane</keyword>
<dbReference type="GO" id="GO:0012505">
    <property type="term" value="C:endomembrane system"/>
    <property type="evidence" value="ECO:0007669"/>
    <property type="project" value="UniProtKB-SubCell"/>
</dbReference>
<organism evidence="14 15">
    <name type="scientific">Nocardia seriolae</name>
    <dbReference type="NCBI Taxonomy" id="37332"/>
    <lineage>
        <taxon>Bacteria</taxon>
        <taxon>Bacillati</taxon>
        <taxon>Actinomycetota</taxon>
        <taxon>Actinomycetes</taxon>
        <taxon>Mycobacteriales</taxon>
        <taxon>Nocardiaceae</taxon>
        <taxon>Nocardia</taxon>
    </lineage>
</organism>
<protein>
    <recommendedName>
        <fullName evidence="9 10">Polyprenol-phosphate-mannose--protein mannosyltransferase</fullName>
        <ecNumber evidence="10">2.4.1.-</ecNumber>
    </recommendedName>
</protein>
<feature type="transmembrane region" description="Helical" evidence="10">
    <location>
        <begin position="196"/>
        <end position="214"/>
    </location>
</feature>
<feature type="transmembrane region" description="Helical" evidence="10">
    <location>
        <begin position="89"/>
        <end position="107"/>
    </location>
</feature>
<dbReference type="InterPro" id="IPR027005">
    <property type="entry name" value="PMT-like"/>
</dbReference>
<keyword evidence="6 10" id="KW-0812">Transmembrane</keyword>
<keyword evidence="4 10" id="KW-0328">Glycosyltransferase</keyword>
<reference evidence="15" key="1">
    <citation type="submission" date="2015-07" db="EMBL/GenBank/DDBJ databases">
        <title>Nocardia seriolae U-1 whole genome shotgun sequence.</title>
        <authorList>
            <person name="Imajoh M."/>
            <person name="Fukumoto Y."/>
            <person name="Sukeda M."/>
            <person name="Yamane J."/>
            <person name="Yamasaki K."/>
            <person name="Shimizu M."/>
            <person name="Ohnishi K."/>
            <person name="Oshima S."/>
        </authorList>
    </citation>
    <scope>NUCLEOTIDE SEQUENCE [LARGE SCALE GENOMIC DNA]</scope>
    <source>
        <strain evidence="15">U-1</strain>
    </source>
</reference>
<feature type="transmembrane region" description="Helical" evidence="10">
    <location>
        <begin position="444"/>
        <end position="461"/>
    </location>
</feature>
<evidence type="ECO:0000256" key="8">
    <source>
        <dbReference type="ARBA" id="ARBA00023136"/>
    </source>
</evidence>
<keyword evidence="5 10" id="KW-0808">Transferase</keyword>
<evidence type="ECO:0000256" key="10">
    <source>
        <dbReference type="RuleBase" id="RU367007"/>
    </source>
</evidence>
<dbReference type="Pfam" id="PF16192">
    <property type="entry name" value="PMT_4TMC"/>
    <property type="match status" value="1"/>
</dbReference>
<evidence type="ECO:0000259" key="12">
    <source>
        <dbReference type="Pfam" id="PF02366"/>
    </source>
</evidence>
<keyword evidence="8 10" id="KW-0472">Membrane</keyword>
<dbReference type="PANTHER" id="PTHR10050">
    <property type="entry name" value="DOLICHYL-PHOSPHATE-MANNOSE--PROTEIN MANNOSYLTRANSFERASE"/>
    <property type="match status" value="1"/>
</dbReference>
<evidence type="ECO:0000256" key="9">
    <source>
        <dbReference type="ARBA" id="ARBA00093617"/>
    </source>
</evidence>
<accession>A0ABC9YWZ5</accession>
<evidence type="ECO:0000256" key="11">
    <source>
        <dbReference type="SAM" id="MobiDB-lite"/>
    </source>
</evidence>
<feature type="transmembrane region" description="Helical" evidence="10">
    <location>
        <begin position="327"/>
        <end position="347"/>
    </location>
</feature>
<dbReference type="InterPro" id="IPR032421">
    <property type="entry name" value="PMT_4TMC"/>
</dbReference>
<feature type="domain" description="ArnT-like N-terminal" evidence="12">
    <location>
        <begin position="168"/>
        <end position="344"/>
    </location>
</feature>
<comment type="caution">
    <text evidence="14">The sequence shown here is derived from an EMBL/GenBank/DDBJ whole genome shotgun (WGS) entry which is preliminary data.</text>
</comment>
<keyword evidence="15" id="KW-1185">Reference proteome</keyword>
<dbReference type="GO" id="GO:0005886">
    <property type="term" value="C:plasma membrane"/>
    <property type="evidence" value="ECO:0007669"/>
    <property type="project" value="UniProtKB-SubCell"/>
</dbReference>
<comment type="subcellular location">
    <subcellularLocation>
        <location evidence="10">Cell membrane</location>
    </subcellularLocation>
    <subcellularLocation>
        <location evidence="1">Endomembrane system</location>
        <topology evidence="1">Multi-pass membrane protein</topology>
    </subcellularLocation>
</comment>
<feature type="domain" description="Protein O-mannosyl-transferase C-terminal four TM" evidence="13">
    <location>
        <begin position="384"/>
        <end position="585"/>
    </location>
</feature>
<evidence type="ECO:0000256" key="6">
    <source>
        <dbReference type="ARBA" id="ARBA00022692"/>
    </source>
</evidence>
<evidence type="ECO:0000259" key="13">
    <source>
        <dbReference type="Pfam" id="PF16192"/>
    </source>
</evidence>
<dbReference type="PANTHER" id="PTHR10050:SF46">
    <property type="entry name" value="PROTEIN O-MANNOSYL-TRANSFERASE 2"/>
    <property type="match status" value="1"/>
</dbReference>
<reference evidence="14 15" key="2">
    <citation type="journal article" date="2016" name="Genome Announc.">
        <title>Draft Genome Sequence of Erythromycin- and Oxytetracycline-Sensitive Nocardia seriolae Strain U-1 (NBRC 110359).</title>
        <authorList>
            <person name="Imajoh M."/>
            <person name="Sukeda M."/>
            <person name="Shimizu M."/>
            <person name="Yamane J."/>
            <person name="Ohnishi K."/>
            <person name="Oshima S."/>
        </authorList>
    </citation>
    <scope>NUCLEOTIDE SEQUENCE [LARGE SCALE GENOMIC DNA]</scope>
    <source>
        <strain evidence="14 15">U-1</strain>
    </source>
</reference>
<sequence length="586" mass="64828">MPPSEPTAAPTTSDVWGEPHPAPGSRAPRVRRRAGQRGRTRGHAPLTIDGVTQVTDARPAAEGAETAALSSPAPLLPSPDFGPTDWARGWVVTLVLTAITAITRFLLLNYPTDLHTPVFDEKHYAPQAWQLLTNGGVEDNPGYGLVVHPPVGKQMIALGEAIFGYGPWGWRFTAAVSGTLLVLLVIRIVRRMTRSTLIGAFTGILLICDGLTFVSSRIGMLDIFQALFVTAAFGCLVVDRDDIRARIALVAAEGRIDDSEFGPRFGVRWWRCGAGVLLGLACGTKWSGAYWIIAFTALSLVFDLSARRGYRVRLPWSGVAIRDFVPTVYALCVIPVLVYLASFWGWFASETSYDRYAVGVRVGRDGFFSWVPSALRGIWFYGGEVLTFHKELTNSADNHHPWESKPWTWFMGLRPMLYYYADTNVTGCGQATCVKAVMAIGTPALWWLCFPMLAWAIWRSAVRRDWRYAAVLVGYGAGILPWFLDLNRQMYFFYAVPLAPFLAMGVALALGDILGHAPPSGRRLSGAPGWQQTFLPSSERQGLGLLVVCLYLAMVIVNFIWLWPILTAQPITPGSWHEHLWLPSWR</sequence>
<feature type="transmembrane region" description="Helical" evidence="10">
    <location>
        <begin position="490"/>
        <end position="514"/>
    </location>
</feature>
<dbReference type="AlphaFoldDB" id="A0ABC9YWZ5"/>
<evidence type="ECO:0000256" key="5">
    <source>
        <dbReference type="ARBA" id="ARBA00022679"/>
    </source>
</evidence>
<feature type="transmembrane region" description="Helical" evidence="10">
    <location>
        <begin position="168"/>
        <end position="189"/>
    </location>
</feature>
<feature type="compositionally biased region" description="Basic residues" evidence="11">
    <location>
        <begin position="28"/>
        <end position="42"/>
    </location>
</feature>
<dbReference type="EC" id="2.4.1.-" evidence="10"/>
<comment type="function">
    <text evidence="10">Protein O-mannosyltransferase that catalyzes the transfer of a single mannose residue from a polyprenol phospho-mannosyl lipidic donor to the hydroxyl group of selected serine and threonine residues in acceptor proteins.</text>
</comment>
<dbReference type="EMBL" id="BBYQ01000059">
    <property type="protein sequence ID" value="GAP29591.1"/>
    <property type="molecule type" value="Genomic_DNA"/>
</dbReference>
<comment type="similarity">
    <text evidence="3 10">Belongs to the glycosyltransferase 39 family.</text>
</comment>
<evidence type="ECO:0000256" key="1">
    <source>
        <dbReference type="ARBA" id="ARBA00004127"/>
    </source>
</evidence>
<keyword evidence="7 10" id="KW-1133">Transmembrane helix</keyword>